<comment type="caution">
    <text evidence="2">The sequence shown here is derived from an EMBL/GenBank/DDBJ whole genome shotgun (WGS) entry which is preliminary data.</text>
</comment>
<feature type="region of interest" description="Disordered" evidence="1">
    <location>
        <begin position="117"/>
        <end position="152"/>
    </location>
</feature>
<feature type="compositionally biased region" description="Basic and acidic residues" evidence="1">
    <location>
        <begin position="135"/>
        <end position="145"/>
    </location>
</feature>
<dbReference type="Proteomes" id="UP000789342">
    <property type="component" value="Unassembled WGS sequence"/>
</dbReference>
<feature type="non-terminal residue" evidence="2">
    <location>
        <position position="991"/>
    </location>
</feature>
<organism evidence="2 3">
    <name type="scientific">Acaulospora morrowiae</name>
    <dbReference type="NCBI Taxonomy" id="94023"/>
    <lineage>
        <taxon>Eukaryota</taxon>
        <taxon>Fungi</taxon>
        <taxon>Fungi incertae sedis</taxon>
        <taxon>Mucoromycota</taxon>
        <taxon>Glomeromycotina</taxon>
        <taxon>Glomeromycetes</taxon>
        <taxon>Diversisporales</taxon>
        <taxon>Acaulosporaceae</taxon>
        <taxon>Acaulospora</taxon>
    </lineage>
</organism>
<keyword evidence="3" id="KW-1185">Reference proteome</keyword>
<evidence type="ECO:0000313" key="3">
    <source>
        <dbReference type="Proteomes" id="UP000789342"/>
    </source>
</evidence>
<protein>
    <submittedName>
        <fullName evidence="2">14201_t:CDS:1</fullName>
    </submittedName>
</protein>
<sequence>AVEESKRRDAENAELKTRIEELEKCKVDSSAENVRRDVEFAELKAEVVKLAEGTQARDGNESKQPTQDISPEVIVNVPSTIIYQCNKGFQRDQVTFPPSCVSDQKSSEDRKMDTFLDDAHKKSVSNGIRQRNREKKLLHESKSSDSTETVLPSTSLMSLEESISGERDCIVITPDNSSEVSEFSDSKIVEILQDQQQNKEVRSHKKKEVENIVQDVFDFTVDESDKNLLTKFSLTGREENSDALNNIARLYEDACNAEDKMIKANQAEILCWCNFIIGLDKSVDEIMIKEKVGIKKAKGQIYNFILAHNPGTKRNTLYQRINRARKIYEFIEKIGIDKIKYIKTYSANSIAELSDNKIQTIIDYFSKNLNTELPDEQDDSIIDSEEEVSDDQNNASEAVSAEVNISTEPILLTHISNSSDDSLEFDPVNSPKAEDDFGKMVMEAFEEKEASHSVSASCNSKYEVNEKKESLPKEEVSVPDNSLDFNLDSSDVDFHKDWIDAHKNQPEQLTYSKAMDAFFKSLRAIINRSSDLPKIWKASELLDENQRKTGSNMDNLWLGVGKTRKEKNINAGTNCIQLVSCGNVEINNVRDKQSLEAPIKKGFNKLKQRLDFETEDKENTVGGSYKRRRTEDGNLEHSNNENFLNALKNNNNENELEKQAEETIQYNGKMWIVGKTKINVRGALTEWQKRIGRSRTDLVFYDIIDLTPGSNSEFIRSLSIDAMYEMKQFGSEEQQSVTDNVKELIIKFIKADDLRKIVDESYLETRKDDTLKFVWDFANLLAESIERDNDLADYDLSELAYREIFLAPAIRSLFRGMHREMYIFFGEKQLFASSEERNLEKTDKESRKIGNKVDMIWTLKSTDLEFSVGEVSGPPNQRDHPHFFGDKLKIAMMLKIIINRIVRKHGGADNEAIVYELSVPFQGLYIFREVLRSKLPTNKIEVALISRTIPTLLKFRELLEQSLKGLKDYIVDAYITSIDSGESANQFITPC</sequence>
<dbReference type="EMBL" id="CAJVPV010002089">
    <property type="protein sequence ID" value="CAG8517287.1"/>
    <property type="molecule type" value="Genomic_DNA"/>
</dbReference>
<reference evidence="2" key="1">
    <citation type="submission" date="2021-06" db="EMBL/GenBank/DDBJ databases">
        <authorList>
            <person name="Kallberg Y."/>
            <person name="Tangrot J."/>
            <person name="Rosling A."/>
        </authorList>
    </citation>
    <scope>NUCLEOTIDE SEQUENCE</scope>
    <source>
        <strain evidence="2">CL551</strain>
    </source>
</reference>
<evidence type="ECO:0000313" key="2">
    <source>
        <dbReference type="EMBL" id="CAG8517287.1"/>
    </source>
</evidence>
<evidence type="ECO:0000256" key="1">
    <source>
        <dbReference type="SAM" id="MobiDB-lite"/>
    </source>
</evidence>
<accession>A0A9N9A4F8</accession>
<dbReference type="OrthoDB" id="2431558at2759"/>
<gene>
    <name evidence="2" type="ORF">AMORRO_LOCUS4027</name>
</gene>
<proteinExistence type="predicted"/>
<name>A0A9N9A4F8_9GLOM</name>
<dbReference type="AlphaFoldDB" id="A0A9N9A4F8"/>